<evidence type="ECO:0000313" key="2">
    <source>
        <dbReference type="EMBL" id="GFH12891.1"/>
    </source>
</evidence>
<dbReference type="AlphaFoldDB" id="A0A699YTF3"/>
<protein>
    <submittedName>
        <fullName evidence="2">Uncharacterized protein</fullName>
    </submittedName>
</protein>
<evidence type="ECO:0000256" key="1">
    <source>
        <dbReference type="SAM" id="MobiDB-lite"/>
    </source>
</evidence>
<feature type="compositionally biased region" description="Basic and acidic residues" evidence="1">
    <location>
        <begin position="104"/>
        <end position="117"/>
    </location>
</feature>
<feature type="region of interest" description="Disordered" evidence="1">
    <location>
        <begin position="76"/>
        <end position="133"/>
    </location>
</feature>
<comment type="caution">
    <text evidence="2">The sequence shown here is derived from an EMBL/GenBank/DDBJ whole genome shotgun (WGS) entry which is preliminary data.</text>
</comment>
<gene>
    <name evidence="2" type="ORF">HaLaN_08666</name>
</gene>
<organism evidence="2 3">
    <name type="scientific">Haematococcus lacustris</name>
    <name type="common">Green alga</name>
    <name type="synonym">Haematococcus pluvialis</name>
    <dbReference type="NCBI Taxonomy" id="44745"/>
    <lineage>
        <taxon>Eukaryota</taxon>
        <taxon>Viridiplantae</taxon>
        <taxon>Chlorophyta</taxon>
        <taxon>core chlorophytes</taxon>
        <taxon>Chlorophyceae</taxon>
        <taxon>CS clade</taxon>
        <taxon>Chlamydomonadales</taxon>
        <taxon>Haematococcaceae</taxon>
        <taxon>Haematococcus</taxon>
    </lineage>
</organism>
<feature type="compositionally biased region" description="Pro residues" evidence="1">
    <location>
        <begin position="76"/>
        <end position="85"/>
    </location>
</feature>
<name>A0A699YTF3_HAELA</name>
<evidence type="ECO:0000313" key="3">
    <source>
        <dbReference type="Proteomes" id="UP000485058"/>
    </source>
</evidence>
<accession>A0A699YTF3</accession>
<sequence length="133" mass="14358">MDLTSAPLRLPALRCTRSRPSLAYHSATWPPPTQLDPPSPNLVLTTHLPIAPPPNSPASPLPLLLLASSPLPLLHPSPYPSPPIIPSQARSPAQPLTPPLSVPNHEEEEIKQGKERPAQCTKQVAKRWLSALP</sequence>
<proteinExistence type="predicted"/>
<dbReference type="EMBL" id="BLLF01000551">
    <property type="protein sequence ID" value="GFH12891.1"/>
    <property type="molecule type" value="Genomic_DNA"/>
</dbReference>
<keyword evidence="3" id="KW-1185">Reference proteome</keyword>
<reference evidence="2 3" key="1">
    <citation type="submission" date="2020-02" db="EMBL/GenBank/DDBJ databases">
        <title>Draft genome sequence of Haematococcus lacustris strain NIES-144.</title>
        <authorList>
            <person name="Morimoto D."/>
            <person name="Nakagawa S."/>
            <person name="Yoshida T."/>
            <person name="Sawayama S."/>
        </authorList>
    </citation>
    <scope>NUCLEOTIDE SEQUENCE [LARGE SCALE GENOMIC DNA]</scope>
    <source>
        <strain evidence="2 3">NIES-144</strain>
    </source>
</reference>
<dbReference type="Proteomes" id="UP000485058">
    <property type="component" value="Unassembled WGS sequence"/>
</dbReference>